<keyword evidence="10" id="KW-1185">Reference proteome</keyword>
<evidence type="ECO:0000256" key="3">
    <source>
        <dbReference type="ARBA" id="ARBA00022679"/>
    </source>
</evidence>
<dbReference type="InterPro" id="IPR001270">
    <property type="entry name" value="ClpA/B"/>
</dbReference>
<evidence type="ECO:0000259" key="8">
    <source>
        <dbReference type="Pfam" id="PF09115"/>
    </source>
</evidence>
<dbReference type="GO" id="GO:0003677">
    <property type="term" value="F:DNA binding"/>
    <property type="evidence" value="ECO:0007669"/>
    <property type="project" value="InterPro"/>
</dbReference>
<keyword evidence="6" id="KW-0239">DNA-directed DNA polymerase</keyword>
<dbReference type="InterPro" id="IPR050238">
    <property type="entry name" value="DNA_Rep/Repair_Clamp_Loader"/>
</dbReference>
<sequence length="340" mass="36575">MRFLREIAGHQQIVQTLMNAVSSGHVVHAYLFAGPAGVGKKTTARAFARALLCSQPAAGDACGVCRTCRQAANHNHPDLYTLQPSGASIKIEQVRGMLRRIPYRSYQGGRKVFLINQAELMTADASNCLLKTLEEPPGGTVMILVSDQPQSLLPTILSRCQMCSFKSIPLPELTGGLVALHGLDPVKAGLTAAMAGGSMGKALAYAAGTFQAEQSLAIRLAHDLDGAAPHEALVMAGQIAEQKEKVSAILEILKCWYRDLLVFKLTGETGLLYHLDHIDIMEKEAGSFETGRLLEILEEIETTRKKIEANANTRLALDILFLHLAGRAPGLTTGVEEGIV</sequence>
<dbReference type="GO" id="GO:0005524">
    <property type="term" value="F:ATP binding"/>
    <property type="evidence" value="ECO:0007669"/>
    <property type="project" value="InterPro"/>
</dbReference>
<dbReference type="Gene3D" id="3.40.50.300">
    <property type="entry name" value="P-loop containing nucleotide triphosphate hydrolases"/>
    <property type="match status" value="1"/>
</dbReference>
<dbReference type="EC" id="2.7.7.7" evidence="1"/>
<dbReference type="EMBL" id="QFGA01000001">
    <property type="protein sequence ID" value="TEB08485.1"/>
    <property type="molecule type" value="Genomic_DNA"/>
</dbReference>
<name>A0A4Y7RHK9_9FIRM</name>
<evidence type="ECO:0000256" key="7">
    <source>
        <dbReference type="ARBA" id="ARBA00049244"/>
    </source>
</evidence>
<evidence type="ECO:0000313" key="9">
    <source>
        <dbReference type="EMBL" id="TEB08485.1"/>
    </source>
</evidence>
<dbReference type="Proteomes" id="UP000298324">
    <property type="component" value="Unassembled WGS sequence"/>
</dbReference>
<gene>
    <name evidence="9" type="primary">dnaX_1</name>
    <name evidence="9" type="ORF">Psch_02048</name>
</gene>
<evidence type="ECO:0000256" key="5">
    <source>
        <dbReference type="ARBA" id="ARBA00022705"/>
    </source>
</evidence>
<comment type="caution">
    <text evidence="9">The sequence shown here is derived from an EMBL/GenBank/DDBJ whole genome shotgun (WGS) entry which is preliminary data.</text>
</comment>
<evidence type="ECO:0000256" key="2">
    <source>
        <dbReference type="ARBA" id="ARBA00014363"/>
    </source>
</evidence>
<keyword evidence="3 9" id="KW-0808">Transferase</keyword>
<dbReference type="GO" id="GO:0003887">
    <property type="term" value="F:DNA-directed DNA polymerase activity"/>
    <property type="evidence" value="ECO:0007669"/>
    <property type="project" value="UniProtKB-KW"/>
</dbReference>
<organism evidence="9 10">
    <name type="scientific">Pelotomaculum schinkii</name>
    <dbReference type="NCBI Taxonomy" id="78350"/>
    <lineage>
        <taxon>Bacteria</taxon>
        <taxon>Bacillati</taxon>
        <taxon>Bacillota</taxon>
        <taxon>Clostridia</taxon>
        <taxon>Eubacteriales</taxon>
        <taxon>Desulfotomaculaceae</taxon>
        <taxon>Pelotomaculum</taxon>
    </lineage>
</organism>
<evidence type="ECO:0000256" key="1">
    <source>
        <dbReference type="ARBA" id="ARBA00012417"/>
    </source>
</evidence>
<dbReference type="AlphaFoldDB" id="A0A4Y7RHK9"/>
<dbReference type="FunFam" id="3.40.50.300:FF:001255">
    <property type="entry name" value="DNA polymerase III subunit delta"/>
    <property type="match status" value="1"/>
</dbReference>
<dbReference type="GO" id="GO:0009360">
    <property type="term" value="C:DNA polymerase III complex"/>
    <property type="evidence" value="ECO:0007669"/>
    <property type="project" value="InterPro"/>
</dbReference>
<keyword evidence="5" id="KW-0235">DNA replication</keyword>
<evidence type="ECO:0000256" key="4">
    <source>
        <dbReference type="ARBA" id="ARBA00022695"/>
    </source>
</evidence>
<dbReference type="SUPFAM" id="SSF52540">
    <property type="entry name" value="P-loop containing nucleoside triphosphate hydrolases"/>
    <property type="match status" value="1"/>
</dbReference>
<accession>A0A4Y7RHK9</accession>
<dbReference type="InterPro" id="IPR027417">
    <property type="entry name" value="P-loop_NTPase"/>
</dbReference>
<feature type="domain" description="DNA polymerase III delta subunit C-terminal" evidence="8">
    <location>
        <begin position="231"/>
        <end position="319"/>
    </location>
</feature>
<comment type="catalytic activity">
    <reaction evidence="7">
        <text>DNA(n) + a 2'-deoxyribonucleoside 5'-triphosphate = DNA(n+1) + diphosphate</text>
        <dbReference type="Rhea" id="RHEA:22508"/>
        <dbReference type="Rhea" id="RHEA-COMP:17339"/>
        <dbReference type="Rhea" id="RHEA-COMP:17340"/>
        <dbReference type="ChEBI" id="CHEBI:33019"/>
        <dbReference type="ChEBI" id="CHEBI:61560"/>
        <dbReference type="ChEBI" id="CHEBI:173112"/>
        <dbReference type="EC" id="2.7.7.7"/>
    </reaction>
</comment>
<reference evidence="9 10" key="1">
    <citation type="journal article" date="2018" name="Environ. Microbiol.">
        <title>Novel energy conservation strategies and behaviour of Pelotomaculum schinkii driving syntrophic propionate catabolism.</title>
        <authorList>
            <person name="Hidalgo-Ahumada C.A.P."/>
            <person name="Nobu M.K."/>
            <person name="Narihiro T."/>
            <person name="Tamaki H."/>
            <person name="Liu W.T."/>
            <person name="Kamagata Y."/>
            <person name="Stams A.J.M."/>
            <person name="Imachi H."/>
            <person name="Sousa D.Z."/>
        </authorList>
    </citation>
    <scope>NUCLEOTIDE SEQUENCE [LARGE SCALE GENOMIC DNA]</scope>
    <source>
        <strain evidence="9 10">HH</strain>
    </source>
</reference>
<dbReference type="PANTHER" id="PTHR11669:SF8">
    <property type="entry name" value="DNA POLYMERASE III SUBUNIT DELTA"/>
    <property type="match status" value="1"/>
</dbReference>
<dbReference type="GO" id="GO:0006261">
    <property type="term" value="P:DNA-templated DNA replication"/>
    <property type="evidence" value="ECO:0007669"/>
    <property type="project" value="TreeGrafter"/>
</dbReference>
<dbReference type="PANTHER" id="PTHR11669">
    <property type="entry name" value="REPLICATION FACTOR C / DNA POLYMERASE III GAMMA-TAU SUBUNIT"/>
    <property type="match status" value="1"/>
</dbReference>
<dbReference type="NCBIfam" id="TIGR00678">
    <property type="entry name" value="holB"/>
    <property type="match status" value="1"/>
</dbReference>
<protein>
    <recommendedName>
        <fullName evidence="2">DNA polymerase III subunit delta'</fullName>
        <ecNumber evidence="1">2.7.7.7</ecNumber>
    </recommendedName>
</protein>
<dbReference type="RefSeq" id="WP_190240076.1">
    <property type="nucleotide sequence ID" value="NZ_QFGA01000001.1"/>
</dbReference>
<dbReference type="InterPro" id="IPR015199">
    <property type="entry name" value="DNA_pol_III_delta_C"/>
</dbReference>
<evidence type="ECO:0000256" key="6">
    <source>
        <dbReference type="ARBA" id="ARBA00022932"/>
    </source>
</evidence>
<keyword evidence="4 9" id="KW-0548">Nucleotidyltransferase</keyword>
<dbReference type="Pfam" id="PF09115">
    <property type="entry name" value="DNApol3-delta_C"/>
    <property type="match status" value="1"/>
</dbReference>
<dbReference type="Pfam" id="PF13177">
    <property type="entry name" value="DNA_pol3_delta2"/>
    <property type="match status" value="1"/>
</dbReference>
<dbReference type="InterPro" id="IPR004622">
    <property type="entry name" value="DNA_pol_HolB"/>
</dbReference>
<dbReference type="GO" id="GO:0008408">
    <property type="term" value="F:3'-5' exonuclease activity"/>
    <property type="evidence" value="ECO:0007669"/>
    <property type="project" value="InterPro"/>
</dbReference>
<dbReference type="PRINTS" id="PR00300">
    <property type="entry name" value="CLPPROTEASEA"/>
</dbReference>
<proteinExistence type="predicted"/>
<evidence type="ECO:0000313" key="10">
    <source>
        <dbReference type="Proteomes" id="UP000298324"/>
    </source>
</evidence>